<protein>
    <recommendedName>
        <fullName evidence="2">Protein FAM76B</fullName>
    </recommendedName>
</protein>
<accession>A0ABQ9E085</accession>
<dbReference type="Proteomes" id="UP001145742">
    <property type="component" value="Unassembled WGS sequence"/>
</dbReference>
<evidence type="ECO:0000256" key="4">
    <source>
        <dbReference type="SAM" id="MobiDB-lite"/>
    </source>
</evidence>
<dbReference type="PANTHER" id="PTHR46176:SF3">
    <property type="entry name" value="PROTEIN FAM76B"/>
    <property type="match status" value="1"/>
</dbReference>
<reference evidence="5" key="1">
    <citation type="submission" date="2019-10" db="EMBL/GenBank/DDBJ databases">
        <authorList>
            <person name="Soares A.E.R."/>
            <person name="Aleixo A."/>
            <person name="Schneider P."/>
            <person name="Miyaki C.Y."/>
            <person name="Schneider M.P."/>
            <person name="Mello C."/>
            <person name="Vasconcelos A.T.R."/>
        </authorList>
    </citation>
    <scope>NUCLEOTIDE SEQUENCE</scope>
    <source>
        <tissue evidence="5">Muscle</tissue>
    </source>
</reference>
<sequence>MAAAGAAAAPALYACTKCNQRYPFEELSQGQQLCKECRIAHPIVKCTYCRSEFQQERYGGPRRGQERMGRRGAWWRQSRQRGSRQYTPIPQRRVAERGVVTDTAQWCPAVGQRAVARN</sequence>
<dbReference type="EMBL" id="WHWB01017384">
    <property type="protein sequence ID" value="KAJ7428747.1"/>
    <property type="molecule type" value="Genomic_DNA"/>
</dbReference>
<evidence type="ECO:0000256" key="3">
    <source>
        <dbReference type="ARBA" id="ARBA00023054"/>
    </source>
</evidence>
<comment type="caution">
    <text evidence="5">The sequence shown here is derived from an EMBL/GenBank/DDBJ whole genome shotgun (WGS) entry which is preliminary data.</text>
</comment>
<organism evidence="5 6">
    <name type="scientific">Willisornis vidua</name>
    <name type="common">Xingu scale-backed antbird</name>
    <dbReference type="NCBI Taxonomy" id="1566151"/>
    <lineage>
        <taxon>Eukaryota</taxon>
        <taxon>Metazoa</taxon>
        <taxon>Chordata</taxon>
        <taxon>Craniata</taxon>
        <taxon>Vertebrata</taxon>
        <taxon>Euteleostomi</taxon>
        <taxon>Archelosauria</taxon>
        <taxon>Archosauria</taxon>
        <taxon>Dinosauria</taxon>
        <taxon>Saurischia</taxon>
        <taxon>Theropoda</taxon>
        <taxon>Coelurosauria</taxon>
        <taxon>Aves</taxon>
        <taxon>Neognathae</taxon>
        <taxon>Neoaves</taxon>
        <taxon>Telluraves</taxon>
        <taxon>Australaves</taxon>
        <taxon>Passeriformes</taxon>
        <taxon>Thamnophilidae</taxon>
        <taxon>Willisornis</taxon>
    </lineage>
</organism>
<keyword evidence="3" id="KW-0175">Coiled coil</keyword>
<proteinExistence type="inferred from homology"/>
<dbReference type="InterPro" id="IPR032017">
    <property type="entry name" value="FAM76"/>
</dbReference>
<dbReference type="PANTHER" id="PTHR46176">
    <property type="entry name" value="LD21662P"/>
    <property type="match status" value="1"/>
</dbReference>
<evidence type="ECO:0000313" key="5">
    <source>
        <dbReference type="EMBL" id="KAJ7428747.1"/>
    </source>
</evidence>
<comment type="similarity">
    <text evidence="1">Belongs to the FAM76 family.</text>
</comment>
<feature type="region of interest" description="Disordered" evidence="4">
    <location>
        <begin position="59"/>
        <end position="90"/>
    </location>
</feature>
<evidence type="ECO:0000256" key="1">
    <source>
        <dbReference type="ARBA" id="ARBA00009097"/>
    </source>
</evidence>
<keyword evidence="6" id="KW-1185">Reference proteome</keyword>
<dbReference type="Pfam" id="PF16046">
    <property type="entry name" value="FAM76"/>
    <property type="match status" value="1"/>
</dbReference>
<name>A0ABQ9E085_9PASS</name>
<evidence type="ECO:0000256" key="2">
    <source>
        <dbReference type="ARBA" id="ARBA00017330"/>
    </source>
</evidence>
<evidence type="ECO:0000313" key="6">
    <source>
        <dbReference type="Proteomes" id="UP001145742"/>
    </source>
</evidence>
<gene>
    <name evidence="5" type="ORF">WISP_00833</name>
</gene>